<dbReference type="EMBL" id="CAJOBJ010104660">
    <property type="protein sequence ID" value="CAF4603578.1"/>
    <property type="molecule type" value="Genomic_DNA"/>
</dbReference>
<evidence type="ECO:0000313" key="5">
    <source>
        <dbReference type="Proteomes" id="UP000681720"/>
    </source>
</evidence>
<keyword evidence="1" id="KW-0472">Membrane</keyword>
<dbReference type="AlphaFoldDB" id="A0A8S2Z4X7"/>
<name>A0A8S2Z4X7_9BILA</name>
<dbReference type="EMBL" id="CAJOBI010100029">
    <property type="protein sequence ID" value="CAF4583195.1"/>
    <property type="molecule type" value="Genomic_DNA"/>
</dbReference>
<dbReference type="Proteomes" id="UP000681720">
    <property type="component" value="Unassembled WGS sequence"/>
</dbReference>
<protein>
    <submittedName>
        <fullName evidence="4">Uncharacterized protein</fullName>
    </submittedName>
</protein>
<evidence type="ECO:0000313" key="2">
    <source>
        <dbReference type="EMBL" id="CAF4406505.1"/>
    </source>
</evidence>
<proteinExistence type="predicted"/>
<dbReference type="Proteomes" id="UP000681967">
    <property type="component" value="Unassembled WGS sequence"/>
</dbReference>
<comment type="caution">
    <text evidence="4">The sequence shown here is derived from an EMBL/GenBank/DDBJ whole genome shotgun (WGS) entry which is preliminary data.</text>
</comment>
<evidence type="ECO:0000313" key="4">
    <source>
        <dbReference type="EMBL" id="CAF4603578.1"/>
    </source>
</evidence>
<dbReference type="EMBL" id="CAJOBH010056931">
    <property type="protein sequence ID" value="CAF4406505.1"/>
    <property type="molecule type" value="Genomic_DNA"/>
</dbReference>
<dbReference type="Proteomes" id="UP000676336">
    <property type="component" value="Unassembled WGS sequence"/>
</dbReference>
<organism evidence="4 5">
    <name type="scientific">Rotaria magnacalcarata</name>
    <dbReference type="NCBI Taxonomy" id="392030"/>
    <lineage>
        <taxon>Eukaryota</taxon>
        <taxon>Metazoa</taxon>
        <taxon>Spiralia</taxon>
        <taxon>Gnathifera</taxon>
        <taxon>Rotifera</taxon>
        <taxon>Eurotatoria</taxon>
        <taxon>Bdelloidea</taxon>
        <taxon>Philodinida</taxon>
        <taxon>Philodinidae</taxon>
        <taxon>Rotaria</taxon>
    </lineage>
</organism>
<sequence>TRRTYGIFTLNENNIFYDNLILYLALIGTELSLVQSILIGDENESFGSIGDQPITRKDICTLRGLTWLNDE</sequence>
<gene>
    <name evidence="2" type="ORF">BYL167_LOCUS31788</name>
    <name evidence="4" type="ORF">GIL414_LOCUS39033</name>
    <name evidence="3" type="ORF">SMN809_LOCUS38359</name>
</gene>
<evidence type="ECO:0000313" key="3">
    <source>
        <dbReference type="EMBL" id="CAF4583195.1"/>
    </source>
</evidence>
<keyword evidence="1" id="KW-1133">Transmembrane helix</keyword>
<feature type="transmembrane region" description="Helical" evidence="1">
    <location>
        <begin position="20"/>
        <end position="39"/>
    </location>
</feature>
<feature type="non-terminal residue" evidence="4">
    <location>
        <position position="71"/>
    </location>
</feature>
<evidence type="ECO:0000256" key="1">
    <source>
        <dbReference type="SAM" id="Phobius"/>
    </source>
</evidence>
<reference evidence="4" key="1">
    <citation type="submission" date="2021-02" db="EMBL/GenBank/DDBJ databases">
        <authorList>
            <person name="Nowell W R."/>
        </authorList>
    </citation>
    <scope>NUCLEOTIDE SEQUENCE</scope>
</reference>
<accession>A0A8S2Z4X7</accession>
<feature type="non-terminal residue" evidence="4">
    <location>
        <position position="1"/>
    </location>
</feature>
<keyword evidence="1" id="KW-0812">Transmembrane</keyword>